<dbReference type="SUPFAM" id="SSF56112">
    <property type="entry name" value="Protein kinase-like (PK-like)"/>
    <property type="match status" value="1"/>
</dbReference>
<dbReference type="GO" id="GO:0005524">
    <property type="term" value="F:ATP binding"/>
    <property type="evidence" value="ECO:0007669"/>
    <property type="project" value="InterPro"/>
</dbReference>
<evidence type="ECO:0000313" key="3">
    <source>
        <dbReference type="Proteomes" id="UP000235786"/>
    </source>
</evidence>
<dbReference type="GO" id="GO:0005634">
    <property type="term" value="C:nucleus"/>
    <property type="evidence" value="ECO:0007669"/>
    <property type="project" value="TreeGrafter"/>
</dbReference>
<dbReference type="PROSITE" id="PS00108">
    <property type="entry name" value="PROTEIN_KINASE_ST"/>
    <property type="match status" value="1"/>
</dbReference>
<dbReference type="InterPro" id="IPR011009">
    <property type="entry name" value="Kinase-like_dom_sf"/>
</dbReference>
<protein>
    <submittedName>
        <fullName evidence="2">Kinase-like protein</fullName>
    </submittedName>
</protein>
<organism evidence="2 3">
    <name type="scientific">Hyaloscypha variabilis (strain UAMH 11265 / GT02V1 / F)</name>
    <name type="common">Meliniomyces variabilis</name>
    <dbReference type="NCBI Taxonomy" id="1149755"/>
    <lineage>
        <taxon>Eukaryota</taxon>
        <taxon>Fungi</taxon>
        <taxon>Dikarya</taxon>
        <taxon>Ascomycota</taxon>
        <taxon>Pezizomycotina</taxon>
        <taxon>Leotiomycetes</taxon>
        <taxon>Helotiales</taxon>
        <taxon>Hyaloscyphaceae</taxon>
        <taxon>Hyaloscypha</taxon>
        <taxon>Hyaloscypha variabilis</taxon>
    </lineage>
</organism>
<dbReference type="GO" id="GO:0044773">
    <property type="term" value="P:mitotic DNA damage checkpoint signaling"/>
    <property type="evidence" value="ECO:0007669"/>
    <property type="project" value="TreeGrafter"/>
</dbReference>
<feature type="domain" description="Protein kinase" evidence="1">
    <location>
        <begin position="29"/>
        <end position="237"/>
    </location>
</feature>
<keyword evidence="2" id="KW-0808">Transferase</keyword>
<dbReference type="AlphaFoldDB" id="A0A2J6QT60"/>
<sequence>MFSDSEVDIITRSLGQAQASGRHQSPKSLEYVKTLGRGGFGRVDEVSCKDLQQNFALKIIRRSVGGANSSSEFSIFKNEVEILKSLVHPHIVQFAGSHTFRNSFSILMHPVVDGNLAAFLRDVDLDAHRVPLETFNSMTPLYRLWTLMRCLASAVSYMHSINIVHGDLKPENVLIDGDQIFLTDFGSAKKLSNGKQSLETTYTLSPEFSAPETIESGNKDKPGDIWSFGCILVLVAT</sequence>
<dbReference type="InterPro" id="IPR008271">
    <property type="entry name" value="Ser/Thr_kinase_AS"/>
</dbReference>
<dbReference type="OrthoDB" id="4062651at2759"/>
<reference evidence="2 3" key="1">
    <citation type="submission" date="2016-04" db="EMBL/GenBank/DDBJ databases">
        <title>A degradative enzymes factory behind the ericoid mycorrhizal symbiosis.</title>
        <authorList>
            <consortium name="DOE Joint Genome Institute"/>
            <person name="Martino E."/>
            <person name="Morin E."/>
            <person name="Grelet G."/>
            <person name="Kuo A."/>
            <person name="Kohler A."/>
            <person name="Daghino S."/>
            <person name="Barry K."/>
            <person name="Choi C."/>
            <person name="Cichocki N."/>
            <person name="Clum A."/>
            <person name="Copeland A."/>
            <person name="Hainaut M."/>
            <person name="Haridas S."/>
            <person name="Labutti K."/>
            <person name="Lindquist E."/>
            <person name="Lipzen A."/>
            <person name="Khouja H.-R."/>
            <person name="Murat C."/>
            <person name="Ohm R."/>
            <person name="Olson A."/>
            <person name="Spatafora J."/>
            <person name="Veneault-Fourrey C."/>
            <person name="Henrissat B."/>
            <person name="Grigoriev I."/>
            <person name="Martin F."/>
            <person name="Perotto S."/>
        </authorList>
    </citation>
    <scope>NUCLEOTIDE SEQUENCE [LARGE SCALE GENOMIC DNA]</scope>
    <source>
        <strain evidence="2 3">F</strain>
    </source>
</reference>
<dbReference type="GO" id="GO:0004674">
    <property type="term" value="F:protein serine/threonine kinase activity"/>
    <property type="evidence" value="ECO:0007669"/>
    <property type="project" value="TreeGrafter"/>
</dbReference>
<dbReference type="STRING" id="1149755.A0A2J6QT60"/>
<dbReference type="EMBL" id="KZ613974">
    <property type="protein sequence ID" value="PMD29451.1"/>
    <property type="molecule type" value="Genomic_DNA"/>
</dbReference>
<accession>A0A2J6QT60</accession>
<dbReference type="Pfam" id="PF00069">
    <property type="entry name" value="Pkinase"/>
    <property type="match status" value="1"/>
</dbReference>
<evidence type="ECO:0000313" key="2">
    <source>
        <dbReference type="EMBL" id="PMD29451.1"/>
    </source>
</evidence>
<keyword evidence="3" id="KW-1185">Reference proteome</keyword>
<dbReference type="PANTHER" id="PTHR44167">
    <property type="entry name" value="OVARIAN-SPECIFIC SERINE/THREONINE-PROTEIN KINASE LOK-RELATED"/>
    <property type="match status" value="1"/>
</dbReference>
<keyword evidence="2" id="KW-0418">Kinase</keyword>
<dbReference type="SMART" id="SM00220">
    <property type="entry name" value="S_TKc"/>
    <property type="match status" value="1"/>
</dbReference>
<dbReference type="CDD" id="cd00180">
    <property type="entry name" value="PKc"/>
    <property type="match status" value="1"/>
</dbReference>
<proteinExistence type="predicted"/>
<dbReference type="GO" id="GO:0005737">
    <property type="term" value="C:cytoplasm"/>
    <property type="evidence" value="ECO:0007669"/>
    <property type="project" value="TreeGrafter"/>
</dbReference>
<evidence type="ECO:0000259" key="1">
    <source>
        <dbReference type="PROSITE" id="PS50011"/>
    </source>
</evidence>
<dbReference type="Proteomes" id="UP000235786">
    <property type="component" value="Unassembled WGS sequence"/>
</dbReference>
<dbReference type="Gene3D" id="1.10.510.10">
    <property type="entry name" value="Transferase(Phosphotransferase) domain 1"/>
    <property type="match status" value="1"/>
</dbReference>
<name>A0A2J6QT60_HYAVF</name>
<feature type="non-terminal residue" evidence="2">
    <location>
        <position position="237"/>
    </location>
</feature>
<dbReference type="InterPro" id="IPR000719">
    <property type="entry name" value="Prot_kinase_dom"/>
</dbReference>
<dbReference type="PROSITE" id="PS50011">
    <property type="entry name" value="PROTEIN_KINASE_DOM"/>
    <property type="match status" value="1"/>
</dbReference>
<gene>
    <name evidence="2" type="ORF">L207DRAFT_445355</name>
</gene>
<dbReference type="PANTHER" id="PTHR44167:SF24">
    <property type="entry name" value="SERINE_THREONINE-PROTEIN KINASE CHK2"/>
    <property type="match status" value="1"/>
</dbReference>